<reference evidence="1" key="1">
    <citation type="submission" date="2020-11" db="EMBL/GenBank/DDBJ databases">
        <authorList>
            <person name="Tran Van P."/>
        </authorList>
    </citation>
    <scope>NUCLEOTIDE SEQUENCE</scope>
</reference>
<gene>
    <name evidence="1" type="ORF">CTOB1V02_LOCUS15291</name>
</gene>
<protein>
    <submittedName>
        <fullName evidence="1">Uncharacterized protein</fullName>
    </submittedName>
</protein>
<dbReference type="OrthoDB" id="2012645at2759"/>
<dbReference type="Pfam" id="PF00480">
    <property type="entry name" value="ROK"/>
    <property type="match status" value="1"/>
</dbReference>
<dbReference type="AlphaFoldDB" id="A0A7R8WYS7"/>
<name>A0A7R8WYS7_9CRUS</name>
<dbReference type="SUPFAM" id="SSF53067">
    <property type="entry name" value="Actin-like ATPase domain"/>
    <property type="match status" value="1"/>
</dbReference>
<dbReference type="InterPro" id="IPR000600">
    <property type="entry name" value="ROK"/>
</dbReference>
<dbReference type="PANTHER" id="PTHR18964:SF146">
    <property type="entry name" value="POLYPHOSPHATE GLUCOKINASE"/>
    <property type="match status" value="1"/>
</dbReference>
<evidence type="ECO:0000313" key="1">
    <source>
        <dbReference type="EMBL" id="CAD7237476.1"/>
    </source>
</evidence>
<dbReference type="InterPro" id="IPR043129">
    <property type="entry name" value="ATPase_NBD"/>
</dbReference>
<accession>A0A7R8WYS7</accession>
<dbReference type="Gene3D" id="3.30.420.40">
    <property type="match status" value="1"/>
</dbReference>
<dbReference type="PANTHER" id="PTHR18964">
    <property type="entry name" value="ROK (REPRESSOR, ORF, KINASE) FAMILY"/>
    <property type="match status" value="1"/>
</dbReference>
<feature type="non-terminal residue" evidence="1">
    <location>
        <position position="134"/>
    </location>
</feature>
<proteinExistence type="predicted"/>
<sequence length="134" mass="13791">MSDKHIIGIDIGGTGTKAAIVNIETGELLTDRLKELTPKPSHPEAVAETVAVLIEKLGGPTEYMGVGFPAVIQGGKAQTAANIEKSWIGTDVQELICRHTGAEIIALNDADAAGMAEIAFGAGKGVEGTVLLIT</sequence>
<dbReference type="EMBL" id="OB688485">
    <property type="protein sequence ID" value="CAD7237476.1"/>
    <property type="molecule type" value="Genomic_DNA"/>
</dbReference>
<organism evidence="1">
    <name type="scientific">Cyprideis torosa</name>
    <dbReference type="NCBI Taxonomy" id="163714"/>
    <lineage>
        <taxon>Eukaryota</taxon>
        <taxon>Metazoa</taxon>
        <taxon>Ecdysozoa</taxon>
        <taxon>Arthropoda</taxon>
        <taxon>Crustacea</taxon>
        <taxon>Oligostraca</taxon>
        <taxon>Ostracoda</taxon>
        <taxon>Podocopa</taxon>
        <taxon>Podocopida</taxon>
        <taxon>Cytherocopina</taxon>
        <taxon>Cytheroidea</taxon>
        <taxon>Cytherideidae</taxon>
        <taxon>Cyprideis</taxon>
    </lineage>
</organism>